<evidence type="ECO:0000313" key="2">
    <source>
        <dbReference type="EMBL" id="GBN76506.1"/>
    </source>
</evidence>
<dbReference type="EMBL" id="BGPR01145302">
    <property type="protein sequence ID" value="GBN75612.1"/>
    <property type="molecule type" value="Genomic_DNA"/>
</dbReference>
<proteinExistence type="predicted"/>
<dbReference type="EMBL" id="BGPR01145841">
    <property type="protein sequence ID" value="GBN76506.1"/>
    <property type="molecule type" value="Genomic_DNA"/>
</dbReference>
<sequence>MATVRFIKLRTVHIVTKIVRLVHGECSPTKWLMEYGALFHKYSRKHEARATRKTALVRISSTSRQKFTHNNRSRTINSSQRLTADQLALRTKLKRDHLVWAPWVYRAIREAVSSHGIL</sequence>
<organism evidence="2 3">
    <name type="scientific">Araneus ventricosus</name>
    <name type="common">Orbweaver spider</name>
    <name type="synonym">Epeira ventricosa</name>
    <dbReference type="NCBI Taxonomy" id="182803"/>
    <lineage>
        <taxon>Eukaryota</taxon>
        <taxon>Metazoa</taxon>
        <taxon>Ecdysozoa</taxon>
        <taxon>Arthropoda</taxon>
        <taxon>Chelicerata</taxon>
        <taxon>Arachnida</taxon>
        <taxon>Araneae</taxon>
        <taxon>Araneomorphae</taxon>
        <taxon>Entelegynae</taxon>
        <taxon>Araneoidea</taxon>
        <taxon>Araneidae</taxon>
        <taxon>Araneus</taxon>
    </lineage>
</organism>
<comment type="caution">
    <text evidence="2">The sequence shown here is derived from an EMBL/GenBank/DDBJ whole genome shotgun (WGS) entry which is preliminary data.</text>
</comment>
<protein>
    <submittedName>
        <fullName evidence="2">Uncharacterized protein</fullName>
    </submittedName>
</protein>
<dbReference type="Proteomes" id="UP000499080">
    <property type="component" value="Unassembled WGS sequence"/>
</dbReference>
<gene>
    <name evidence="1" type="ORF">AVEN_167230_1</name>
    <name evidence="2" type="ORF">AVEN_229140_1</name>
</gene>
<reference evidence="2 3" key="1">
    <citation type="journal article" date="2019" name="Sci. Rep.">
        <title>Orb-weaving spider Araneus ventricosus genome elucidates the spidroin gene catalogue.</title>
        <authorList>
            <person name="Kono N."/>
            <person name="Nakamura H."/>
            <person name="Ohtoshi R."/>
            <person name="Moran D.A.P."/>
            <person name="Shinohara A."/>
            <person name="Yoshida Y."/>
            <person name="Fujiwara M."/>
            <person name="Mori M."/>
            <person name="Tomita M."/>
            <person name="Arakawa K."/>
        </authorList>
    </citation>
    <scope>NUCLEOTIDE SEQUENCE [LARGE SCALE GENOMIC DNA]</scope>
</reference>
<evidence type="ECO:0000313" key="1">
    <source>
        <dbReference type="EMBL" id="GBN75612.1"/>
    </source>
</evidence>
<accession>A0A4Y2RMF1</accession>
<dbReference type="AlphaFoldDB" id="A0A4Y2RMF1"/>
<name>A0A4Y2RMF1_ARAVE</name>
<evidence type="ECO:0000313" key="3">
    <source>
        <dbReference type="Proteomes" id="UP000499080"/>
    </source>
</evidence>
<keyword evidence="3" id="KW-1185">Reference proteome</keyword>